<evidence type="ECO:0000256" key="4">
    <source>
        <dbReference type="ARBA" id="ARBA00022691"/>
    </source>
</evidence>
<dbReference type="SUPFAM" id="SSF53335">
    <property type="entry name" value="S-adenosyl-L-methionine-dependent methyltransferases"/>
    <property type="match status" value="1"/>
</dbReference>
<dbReference type="GO" id="GO:0010420">
    <property type="term" value="F:polyprenyldihydroxybenzoate methyltransferase activity"/>
    <property type="evidence" value="ECO:0007669"/>
    <property type="project" value="InterPro"/>
</dbReference>
<dbReference type="AlphaFoldDB" id="A0A0B7J2V1"/>
<feature type="binding site" evidence="5">
    <location>
        <position position="172"/>
    </location>
    <ligand>
        <name>S-adenosyl-L-methionine</name>
        <dbReference type="ChEBI" id="CHEBI:59789"/>
    </ligand>
</feature>
<dbReference type="InterPro" id="IPR005728">
    <property type="entry name" value="RPE1"/>
</dbReference>
<dbReference type="Proteomes" id="UP000018149">
    <property type="component" value="Chromosome I"/>
</dbReference>
<evidence type="ECO:0000256" key="5">
    <source>
        <dbReference type="HAMAP-Rule" id="MF_00472"/>
    </source>
</evidence>
<dbReference type="EMBL" id="LN794217">
    <property type="protein sequence ID" value="CEO17270.1"/>
    <property type="molecule type" value="Genomic_DNA"/>
</dbReference>
<dbReference type="NCBIfam" id="TIGR01983">
    <property type="entry name" value="UbiG"/>
    <property type="match status" value="1"/>
</dbReference>
<sequence length="290" mass="33046">MSSIDKKELEKFEKIAHNWWNKDGEFGILHRINPIRLEYIIEKITTHYNRHLSKLAYREEFVGNTQHSTAAYIEVREDTSSGLTHKLPLEVEFEKMSNDISKLEILDVGCGGGLIATPLAAQGFNVTAIDALQSNIETATAYAKENGVKINYLQSTIEELQSDKLYDVVICLEVIEHVENVQQFILNLVKHIKPNGMAIISTINRTKKAYVLGIIVAEYVLGWVPKNTHDYSKFLKPSEIYEILTDTDVEIKELKGLVYDPIKNEWKLSDDIDVNYFMCLGRKSICHPAT</sequence>
<dbReference type="KEGG" id="rmc:RMONA_04425"/>
<dbReference type="STRING" id="109232.RMONA_04425"/>
<gene>
    <name evidence="6" type="primary">ubiG_4</name>
    <name evidence="5" type="synonym">ubiG</name>
    <name evidence="6" type="ORF">RMONA_04425</name>
</gene>
<organism evidence="6 7">
    <name type="scientific">Rickettsia monacensis</name>
    <dbReference type="NCBI Taxonomy" id="109232"/>
    <lineage>
        <taxon>Bacteria</taxon>
        <taxon>Pseudomonadati</taxon>
        <taxon>Pseudomonadota</taxon>
        <taxon>Alphaproteobacteria</taxon>
        <taxon>Rickettsiales</taxon>
        <taxon>Rickettsiaceae</taxon>
        <taxon>Rickettsieae</taxon>
        <taxon>Rickettsia</taxon>
        <taxon>spotted fever group</taxon>
    </lineage>
</organism>
<keyword evidence="3 5" id="KW-0831">Ubiquinone biosynthesis</keyword>
<comment type="catalytic activity">
    <reaction evidence="5">
        <text>a 3-(all-trans-polyprenyl)benzene-1,2-diol + S-adenosyl-L-methionine = a 2-methoxy-6-(all-trans-polyprenyl)phenol + S-adenosyl-L-homocysteine + H(+)</text>
        <dbReference type="Rhea" id="RHEA:31411"/>
        <dbReference type="Rhea" id="RHEA-COMP:9550"/>
        <dbReference type="Rhea" id="RHEA-COMP:9551"/>
        <dbReference type="ChEBI" id="CHEBI:15378"/>
        <dbReference type="ChEBI" id="CHEBI:57856"/>
        <dbReference type="ChEBI" id="CHEBI:59789"/>
        <dbReference type="ChEBI" id="CHEBI:62729"/>
        <dbReference type="ChEBI" id="CHEBI:62731"/>
        <dbReference type="EC" id="2.1.1.222"/>
    </reaction>
</comment>
<keyword evidence="4 5" id="KW-0949">S-adenosyl-L-methionine</keyword>
<dbReference type="CDD" id="cd02440">
    <property type="entry name" value="AdoMet_MTases"/>
    <property type="match status" value="1"/>
</dbReference>
<dbReference type="HAMAP" id="MF_00472">
    <property type="entry name" value="UbiG"/>
    <property type="match status" value="1"/>
</dbReference>
<dbReference type="RefSeq" id="WP_023507723.1">
    <property type="nucleotide sequence ID" value="NZ_LN794217.1"/>
</dbReference>
<comment type="similarity">
    <text evidence="5">Belongs to the methyltransferase superfamily. UbiG/COQ3 family.</text>
</comment>
<feature type="binding site" evidence="5">
    <location>
        <position position="109"/>
    </location>
    <ligand>
        <name>S-adenosyl-L-methionine</name>
        <dbReference type="ChEBI" id="CHEBI:59789"/>
    </ligand>
</feature>
<evidence type="ECO:0000313" key="6">
    <source>
        <dbReference type="EMBL" id="CEO17270.1"/>
    </source>
</evidence>
<comment type="pathway">
    <text evidence="5">Cofactor biosynthesis; ubiquinone biosynthesis.</text>
</comment>
<dbReference type="GO" id="GO:0061542">
    <property type="term" value="F:3-demethylubiquinol 3-O-methyltransferase activity"/>
    <property type="evidence" value="ECO:0007669"/>
    <property type="project" value="UniProtKB-UniRule"/>
</dbReference>
<dbReference type="NCBIfam" id="TIGR01045">
    <property type="entry name" value="RPE1"/>
    <property type="match status" value="1"/>
</dbReference>
<evidence type="ECO:0000313" key="7">
    <source>
        <dbReference type="Proteomes" id="UP000018149"/>
    </source>
</evidence>
<evidence type="ECO:0000256" key="3">
    <source>
        <dbReference type="ARBA" id="ARBA00022688"/>
    </source>
</evidence>
<dbReference type="PANTHER" id="PTHR43464">
    <property type="entry name" value="METHYLTRANSFERASE"/>
    <property type="match status" value="1"/>
</dbReference>
<dbReference type="InterPro" id="IPR029063">
    <property type="entry name" value="SAM-dependent_MTases_sf"/>
</dbReference>
<evidence type="ECO:0000256" key="2">
    <source>
        <dbReference type="ARBA" id="ARBA00022679"/>
    </source>
</evidence>
<dbReference type="PANTHER" id="PTHR43464:SF19">
    <property type="entry name" value="UBIQUINONE BIOSYNTHESIS O-METHYLTRANSFERASE, MITOCHONDRIAL"/>
    <property type="match status" value="1"/>
</dbReference>
<dbReference type="HOGENOM" id="CLU_042432_0_0_5"/>
<keyword evidence="7" id="KW-1185">Reference proteome</keyword>
<comment type="function">
    <text evidence="5">O-methyltransferase that catalyzes the 2 O-methylation steps in the ubiquinone biosynthetic pathway.</text>
</comment>
<feature type="binding site" evidence="5">
    <location>
        <position position="130"/>
    </location>
    <ligand>
        <name>S-adenosyl-L-methionine</name>
        <dbReference type="ChEBI" id="CHEBI:59789"/>
    </ligand>
</feature>
<dbReference type="EC" id="2.1.1.64" evidence="5"/>
<reference evidence="6 7" key="1">
    <citation type="submission" date="2015-01" db="EMBL/GenBank/DDBJ databases">
        <title>Draft genome sequence of Rickettsia monacensis strain IrR/Munich.</title>
        <authorList>
            <person name="Felsheim R.F."/>
            <person name="Johnson S.L."/>
            <person name="Kurtti T.J."/>
            <person name="Munderloh U.G."/>
        </authorList>
    </citation>
    <scope>NUCLEOTIDE SEQUENCE [LARGE SCALE GENOMIC DNA]</scope>
    <source>
        <strain evidence="6 7">IrR/Munich</strain>
    </source>
</reference>
<dbReference type="EC" id="2.1.1.222" evidence="5"/>
<name>A0A0B7J2V1_9RICK</name>
<dbReference type="UniPathway" id="UPA00232"/>
<dbReference type="GO" id="GO:0032259">
    <property type="term" value="P:methylation"/>
    <property type="evidence" value="ECO:0007669"/>
    <property type="project" value="UniProtKB-KW"/>
</dbReference>
<keyword evidence="2 5" id="KW-0808">Transferase</keyword>
<accession>A0A0B7J2V1</accession>
<evidence type="ECO:0000256" key="1">
    <source>
        <dbReference type="ARBA" id="ARBA00022603"/>
    </source>
</evidence>
<reference evidence="7" key="2">
    <citation type="submission" date="2015-01" db="EMBL/GenBank/DDBJ databases">
        <authorList>
            <person name="Felsheim R."/>
        </authorList>
    </citation>
    <scope>NUCLEOTIDE SEQUENCE [LARGE SCALE GENOMIC DNA]</scope>
    <source>
        <strain evidence="7">IrR/Munich</strain>
    </source>
</reference>
<feature type="binding site" evidence="5">
    <location>
        <position position="36"/>
    </location>
    <ligand>
        <name>S-adenosyl-L-methionine</name>
        <dbReference type="ChEBI" id="CHEBI:59789"/>
    </ligand>
</feature>
<dbReference type="Pfam" id="PF13489">
    <property type="entry name" value="Methyltransf_23"/>
    <property type="match status" value="1"/>
</dbReference>
<comment type="catalytic activity">
    <reaction evidence="5">
        <text>a 3-demethylubiquinol + S-adenosyl-L-methionine = a ubiquinol + S-adenosyl-L-homocysteine + H(+)</text>
        <dbReference type="Rhea" id="RHEA:44380"/>
        <dbReference type="Rhea" id="RHEA-COMP:9566"/>
        <dbReference type="Rhea" id="RHEA-COMP:10914"/>
        <dbReference type="ChEBI" id="CHEBI:15378"/>
        <dbReference type="ChEBI" id="CHEBI:17976"/>
        <dbReference type="ChEBI" id="CHEBI:57856"/>
        <dbReference type="ChEBI" id="CHEBI:59789"/>
        <dbReference type="ChEBI" id="CHEBI:84422"/>
        <dbReference type="EC" id="2.1.1.64"/>
    </reaction>
</comment>
<keyword evidence="1 5" id="KW-0489">Methyltransferase</keyword>
<keyword evidence="6" id="KW-0830">Ubiquinone</keyword>
<protein>
    <recommendedName>
        <fullName evidence="5">Ubiquinone biosynthesis O-methyltransferase</fullName>
    </recommendedName>
    <alternativeName>
        <fullName evidence="5">2-polyprenyl-6-hydroxyphenol methylase</fullName>
        <ecNumber evidence="5">2.1.1.222</ecNumber>
    </alternativeName>
    <alternativeName>
        <fullName evidence="5">3-demethylubiquinone 3-O-methyltransferase</fullName>
        <ecNumber evidence="5">2.1.1.64</ecNumber>
    </alternativeName>
</protein>
<dbReference type="InterPro" id="IPR010233">
    <property type="entry name" value="UbiG_MeTrfase"/>
</dbReference>
<dbReference type="GO" id="GO:0102208">
    <property type="term" value="F:2-polyprenyl-6-hydroxyphenol methylase activity"/>
    <property type="evidence" value="ECO:0007669"/>
    <property type="project" value="UniProtKB-EC"/>
</dbReference>
<proteinExistence type="inferred from homology"/>
<dbReference type="Gene3D" id="3.40.50.150">
    <property type="entry name" value="Vaccinia Virus protein VP39"/>
    <property type="match status" value="1"/>
</dbReference>